<evidence type="ECO:0000256" key="6">
    <source>
        <dbReference type="ARBA" id="ARBA00023303"/>
    </source>
</evidence>
<feature type="binding site" evidence="10">
    <location>
        <position position="74"/>
    </location>
    <ligand>
        <name>Na(+)</name>
        <dbReference type="ChEBI" id="CHEBI:29101"/>
        <note>structural</note>
    </ligand>
</feature>
<evidence type="ECO:0000256" key="8">
    <source>
        <dbReference type="ARBA" id="ARBA00035585"/>
    </source>
</evidence>
<evidence type="ECO:0000313" key="12">
    <source>
        <dbReference type="Proteomes" id="UP001528912"/>
    </source>
</evidence>
<sequence>MSALSWLMVALGGCAGAPARYLIDGWVRGLRASPMPYGTLTVNLLGSFVLGAAAAGLDGSAYAFVGTGFCGALTTFSTFSFETWRLAEGGRLTTALLNLGVSVVGGVLAAALGWWLVA</sequence>
<dbReference type="HAMAP" id="MF_00454">
    <property type="entry name" value="FluC"/>
    <property type="match status" value="1"/>
</dbReference>
<organism evidence="11 12">
    <name type="scientific">Luteipulveratus flavus</name>
    <dbReference type="NCBI Taxonomy" id="3031728"/>
    <lineage>
        <taxon>Bacteria</taxon>
        <taxon>Bacillati</taxon>
        <taxon>Actinomycetota</taxon>
        <taxon>Actinomycetes</taxon>
        <taxon>Micrococcales</taxon>
        <taxon>Dermacoccaceae</taxon>
        <taxon>Luteipulveratus</taxon>
    </lineage>
</organism>
<feature type="transmembrane region" description="Helical" evidence="10">
    <location>
        <begin position="35"/>
        <end position="55"/>
    </location>
</feature>
<proteinExistence type="inferred from homology"/>
<evidence type="ECO:0000256" key="3">
    <source>
        <dbReference type="ARBA" id="ARBA00022692"/>
    </source>
</evidence>
<dbReference type="PANTHER" id="PTHR28259">
    <property type="entry name" value="FLUORIDE EXPORT PROTEIN 1-RELATED"/>
    <property type="match status" value="1"/>
</dbReference>
<evidence type="ECO:0000256" key="10">
    <source>
        <dbReference type="HAMAP-Rule" id="MF_00454"/>
    </source>
</evidence>
<keyword evidence="6 10" id="KW-0407">Ion channel</keyword>
<comment type="subcellular location">
    <subcellularLocation>
        <location evidence="1 10">Cell membrane</location>
        <topology evidence="1 10">Multi-pass membrane protein</topology>
    </subcellularLocation>
</comment>
<evidence type="ECO:0000256" key="9">
    <source>
        <dbReference type="ARBA" id="ARBA00049940"/>
    </source>
</evidence>
<feature type="binding site" evidence="10">
    <location>
        <position position="71"/>
    </location>
    <ligand>
        <name>Na(+)</name>
        <dbReference type="ChEBI" id="CHEBI:29101"/>
        <note>structural</note>
    </ligand>
</feature>
<evidence type="ECO:0000256" key="4">
    <source>
        <dbReference type="ARBA" id="ARBA00022989"/>
    </source>
</evidence>
<evidence type="ECO:0000256" key="1">
    <source>
        <dbReference type="ARBA" id="ARBA00004651"/>
    </source>
</evidence>
<keyword evidence="4 10" id="KW-1133">Transmembrane helix</keyword>
<comment type="function">
    <text evidence="9 10">Fluoride-specific ion channel. Important for reducing fluoride concentration in the cell, thus reducing its toxicity.</text>
</comment>
<gene>
    <name evidence="10 11" type="primary">crcB</name>
    <name evidence="10" type="synonym">fluC</name>
    <name evidence="11" type="ORF">P4R38_05140</name>
</gene>
<dbReference type="PANTHER" id="PTHR28259:SF1">
    <property type="entry name" value="FLUORIDE EXPORT PROTEIN 1-RELATED"/>
    <property type="match status" value="1"/>
</dbReference>
<comment type="similarity">
    <text evidence="7 10">Belongs to the fluoride channel Fluc/FEX (TC 1.A.43) family.</text>
</comment>
<name>A0ABT6C3T4_9MICO</name>
<evidence type="ECO:0000313" key="11">
    <source>
        <dbReference type="EMBL" id="MDF8263628.1"/>
    </source>
</evidence>
<dbReference type="EMBL" id="JAROAV010000015">
    <property type="protein sequence ID" value="MDF8263628.1"/>
    <property type="molecule type" value="Genomic_DNA"/>
</dbReference>
<dbReference type="Proteomes" id="UP001528912">
    <property type="component" value="Unassembled WGS sequence"/>
</dbReference>
<evidence type="ECO:0000256" key="7">
    <source>
        <dbReference type="ARBA" id="ARBA00035120"/>
    </source>
</evidence>
<comment type="catalytic activity">
    <reaction evidence="8">
        <text>fluoride(in) = fluoride(out)</text>
        <dbReference type="Rhea" id="RHEA:76159"/>
        <dbReference type="ChEBI" id="CHEBI:17051"/>
    </reaction>
    <physiologicalReaction direction="left-to-right" evidence="8">
        <dbReference type="Rhea" id="RHEA:76160"/>
    </physiologicalReaction>
</comment>
<feature type="transmembrane region" description="Helical" evidence="10">
    <location>
        <begin position="6"/>
        <end position="23"/>
    </location>
</feature>
<keyword evidence="2 10" id="KW-1003">Cell membrane</keyword>
<evidence type="ECO:0000256" key="2">
    <source>
        <dbReference type="ARBA" id="ARBA00022475"/>
    </source>
</evidence>
<reference evidence="11 12" key="1">
    <citation type="submission" date="2023-03" db="EMBL/GenBank/DDBJ databases">
        <title>YIM 133296 draft genome.</title>
        <authorList>
            <person name="Xiong L."/>
        </authorList>
    </citation>
    <scope>NUCLEOTIDE SEQUENCE [LARGE SCALE GENOMIC DNA]</scope>
    <source>
        <strain evidence="11 12">YIM 133296</strain>
    </source>
</reference>
<feature type="transmembrane region" description="Helical" evidence="10">
    <location>
        <begin position="61"/>
        <end position="84"/>
    </location>
</feature>
<dbReference type="RefSeq" id="WP_275236649.1">
    <property type="nucleotide sequence ID" value="NZ_JARFJC010000008.1"/>
</dbReference>
<keyword evidence="10" id="KW-0915">Sodium</keyword>
<evidence type="ECO:0000256" key="5">
    <source>
        <dbReference type="ARBA" id="ARBA00023136"/>
    </source>
</evidence>
<dbReference type="Pfam" id="PF02537">
    <property type="entry name" value="CRCB"/>
    <property type="match status" value="1"/>
</dbReference>
<keyword evidence="12" id="KW-1185">Reference proteome</keyword>
<comment type="caution">
    <text evidence="11">The sequence shown here is derived from an EMBL/GenBank/DDBJ whole genome shotgun (WGS) entry which is preliminary data.</text>
</comment>
<comment type="activity regulation">
    <text evidence="10">Na(+) is not transported, but it plays an essential structural role and its presence is essential for fluoride channel function.</text>
</comment>
<keyword evidence="10" id="KW-0406">Ion transport</keyword>
<feature type="transmembrane region" description="Helical" evidence="10">
    <location>
        <begin position="96"/>
        <end position="117"/>
    </location>
</feature>
<keyword evidence="3 10" id="KW-0812">Transmembrane</keyword>
<accession>A0ABT6C3T4</accession>
<protein>
    <recommendedName>
        <fullName evidence="10">Fluoride-specific ion channel FluC</fullName>
    </recommendedName>
</protein>
<dbReference type="NCBIfam" id="TIGR00494">
    <property type="entry name" value="crcB"/>
    <property type="match status" value="1"/>
</dbReference>
<dbReference type="InterPro" id="IPR003691">
    <property type="entry name" value="FluC"/>
</dbReference>
<keyword evidence="10" id="KW-0813">Transport</keyword>
<keyword evidence="10" id="KW-0479">Metal-binding</keyword>
<keyword evidence="5 10" id="KW-0472">Membrane</keyword>